<keyword evidence="1" id="KW-0732">Signal</keyword>
<dbReference type="RefSeq" id="WP_202998364.1">
    <property type="nucleotide sequence ID" value="NZ_JAENHO010000020.1"/>
</dbReference>
<reference evidence="2 3" key="1">
    <citation type="submission" date="2021-01" db="EMBL/GenBank/DDBJ databases">
        <title>Actinoplanes sp. nov. LDG1-01 isolated from lichen.</title>
        <authorList>
            <person name="Saeng-In P."/>
            <person name="Phongsopitanun W."/>
            <person name="Kanchanasin P."/>
            <person name="Yuki M."/>
            <person name="Kudo T."/>
            <person name="Ohkuma M."/>
            <person name="Tanasupawat S."/>
        </authorList>
    </citation>
    <scope>NUCLEOTIDE SEQUENCE [LARGE SCALE GENOMIC DNA]</scope>
    <source>
        <strain evidence="2 3">LDG1-01</strain>
    </source>
</reference>
<comment type="caution">
    <text evidence="2">The sequence shown here is derived from an EMBL/GenBank/DDBJ whole genome shotgun (WGS) entry which is preliminary data.</text>
</comment>
<evidence type="ECO:0008006" key="4">
    <source>
        <dbReference type="Google" id="ProtNLM"/>
    </source>
</evidence>
<accession>A0ABS1W4F4</accession>
<dbReference type="Proteomes" id="UP000598996">
    <property type="component" value="Unassembled WGS sequence"/>
</dbReference>
<proteinExistence type="predicted"/>
<evidence type="ECO:0000256" key="1">
    <source>
        <dbReference type="SAM" id="SignalP"/>
    </source>
</evidence>
<dbReference type="EMBL" id="JAENHO010000020">
    <property type="protein sequence ID" value="MBL7261609.1"/>
    <property type="molecule type" value="Genomic_DNA"/>
</dbReference>
<sequence>MKKTRKNLVRAGIAALLSLAGVLPFAVPASADVSTARRTFCDLAGRRVHFTFWIYNEDPLTWQVYRVAWNTDFTPSRLVISWRDNLGNTPVIRAWGGSASTLHDVARAGDTGNSGVSWEQSTHSVASTQGVLAAVYLNDGTRCVTPLVRVTR</sequence>
<feature type="signal peptide" evidence="1">
    <location>
        <begin position="1"/>
        <end position="31"/>
    </location>
</feature>
<organism evidence="2 3">
    <name type="scientific">Paractinoplanes lichenicola</name>
    <dbReference type="NCBI Taxonomy" id="2802976"/>
    <lineage>
        <taxon>Bacteria</taxon>
        <taxon>Bacillati</taxon>
        <taxon>Actinomycetota</taxon>
        <taxon>Actinomycetes</taxon>
        <taxon>Micromonosporales</taxon>
        <taxon>Micromonosporaceae</taxon>
        <taxon>Paractinoplanes</taxon>
    </lineage>
</organism>
<feature type="chain" id="PRO_5047446960" description="Tat pathway signal sequence domain protein" evidence="1">
    <location>
        <begin position="32"/>
        <end position="152"/>
    </location>
</feature>
<name>A0ABS1W4F4_9ACTN</name>
<evidence type="ECO:0000313" key="2">
    <source>
        <dbReference type="EMBL" id="MBL7261609.1"/>
    </source>
</evidence>
<gene>
    <name evidence="2" type="ORF">JKJ07_45755</name>
</gene>
<keyword evidence="3" id="KW-1185">Reference proteome</keyword>
<evidence type="ECO:0000313" key="3">
    <source>
        <dbReference type="Proteomes" id="UP000598996"/>
    </source>
</evidence>
<protein>
    <recommendedName>
        <fullName evidence="4">Tat pathway signal sequence domain protein</fullName>
    </recommendedName>
</protein>